<name>A0AC34R0Z5_9BILA</name>
<reference evidence="2" key="1">
    <citation type="submission" date="2025-08" db="UniProtKB">
        <authorList>
            <consortium name="WormBaseParasite"/>
        </authorList>
    </citation>
    <scope>IDENTIFICATION</scope>
</reference>
<dbReference type="WBParaSite" id="JU765_v2.g2512.t1">
    <property type="protein sequence ID" value="JU765_v2.g2512.t1"/>
    <property type="gene ID" value="JU765_v2.g2512"/>
</dbReference>
<proteinExistence type="predicted"/>
<organism evidence="1 2">
    <name type="scientific">Panagrolaimus sp. JU765</name>
    <dbReference type="NCBI Taxonomy" id="591449"/>
    <lineage>
        <taxon>Eukaryota</taxon>
        <taxon>Metazoa</taxon>
        <taxon>Ecdysozoa</taxon>
        <taxon>Nematoda</taxon>
        <taxon>Chromadorea</taxon>
        <taxon>Rhabditida</taxon>
        <taxon>Tylenchina</taxon>
        <taxon>Panagrolaimomorpha</taxon>
        <taxon>Panagrolaimoidea</taxon>
        <taxon>Panagrolaimidae</taxon>
        <taxon>Panagrolaimus</taxon>
    </lineage>
</organism>
<evidence type="ECO:0000313" key="2">
    <source>
        <dbReference type="WBParaSite" id="JU765_v2.g2512.t1"/>
    </source>
</evidence>
<sequence length="493" mass="54167">MILFGVLLMCLLHEGIQSVVEVNSTNFQTFFPEGNVQCNVEECFVPIYAATTNLSVLLLDHGTKQVNFSINTNDKLKLFCQFSSSTKSAEISTFGIKIESDKKNTKNIATFYQNSTSTGGYFTAGKVNTSLQIVVDLTKNTVIGRFDDEIGTLAFDGPKDVSFEMAVPVLFKIAESKGISSVNFGQKTLGAFVPLPSSAPIIENSTTQPIPSSVGQTFAYNPKGHVNQRYVKELTKGDGGYEGKAVAANGKYRLTFGDRFYIRVSDSNCPRPANNQNPMICFCYAAEGMTTKSEKCNDEIGFAYVCSNRKPTTTGYEPEISSEKNGVWKPMSSNVRKVLQIKVDLMNKSIRYVSLHELTSVSFEKYEAHGASMEGEGNIATPGEMVSAPYPFVVKDYHVIGQPDKKVKGIELLFPKGMECVQIQYYGLLFADDLLFETPEAAEMPYYQVPYVPTATTDGGTDKYPPGTRAPLAGEIPRPNPIQKDDCENKCCA</sequence>
<dbReference type="Proteomes" id="UP000887576">
    <property type="component" value="Unplaced"/>
</dbReference>
<evidence type="ECO:0000313" key="1">
    <source>
        <dbReference type="Proteomes" id="UP000887576"/>
    </source>
</evidence>
<protein>
    <submittedName>
        <fullName evidence="2">Uncharacterized protein</fullName>
    </submittedName>
</protein>
<accession>A0AC34R0Z5</accession>